<evidence type="ECO:0000313" key="5">
    <source>
        <dbReference type="Proteomes" id="UP000503011"/>
    </source>
</evidence>
<dbReference type="RefSeq" id="WP_173152364.1">
    <property type="nucleotide sequence ID" value="NZ_AP022871.1"/>
</dbReference>
<dbReference type="PROSITE" id="PS50801">
    <property type="entry name" value="STAS"/>
    <property type="match status" value="1"/>
</dbReference>
<dbReference type="InterPro" id="IPR003658">
    <property type="entry name" value="Anti-sigma_ant"/>
</dbReference>
<gene>
    <name evidence="4" type="ORF">Psuf_000010</name>
</gene>
<feature type="domain" description="STAS" evidence="3">
    <location>
        <begin position="30"/>
        <end position="131"/>
    </location>
</feature>
<evidence type="ECO:0000259" key="3">
    <source>
        <dbReference type="PROSITE" id="PS50801"/>
    </source>
</evidence>
<reference evidence="4 5" key="2">
    <citation type="submission" date="2020-03" db="EMBL/GenBank/DDBJ databases">
        <authorList>
            <person name="Ichikawa N."/>
            <person name="Kimura A."/>
            <person name="Kitahashi Y."/>
            <person name="Uohara A."/>
        </authorList>
    </citation>
    <scope>NUCLEOTIDE SEQUENCE [LARGE SCALE GENOMIC DNA]</scope>
    <source>
        <strain evidence="4 5">NBRC 105367</strain>
    </source>
</reference>
<evidence type="ECO:0000313" key="4">
    <source>
        <dbReference type="EMBL" id="BCB82688.1"/>
    </source>
</evidence>
<dbReference type="InterPro" id="IPR002645">
    <property type="entry name" value="STAS_dom"/>
</dbReference>
<comment type="similarity">
    <text evidence="1 2">Belongs to the anti-sigma-factor antagonist family.</text>
</comment>
<keyword evidence="5" id="KW-1185">Reference proteome</keyword>
<dbReference type="InterPro" id="IPR036513">
    <property type="entry name" value="STAS_dom_sf"/>
</dbReference>
<dbReference type="Pfam" id="PF01740">
    <property type="entry name" value="STAS"/>
    <property type="match status" value="1"/>
</dbReference>
<dbReference type="EMBL" id="AP022871">
    <property type="protein sequence ID" value="BCB82688.1"/>
    <property type="molecule type" value="Genomic_DNA"/>
</dbReference>
<evidence type="ECO:0000256" key="1">
    <source>
        <dbReference type="ARBA" id="ARBA00009013"/>
    </source>
</evidence>
<dbReference type="NCBIfam" id="TIGR00377">
    <property type="entry name" value="ant_ant_sig"/>
    <property type="match status" value="1"/>
</dbReference>
<sequence length="135" mass="14466">MTEHTPTYPRPRGSPERAELAIHRREPAAGVSVVSVAGEVDLATEDAFRQALVAAAADPGTALLVCDLTKVTYLACGGMSVLVEVRNLLDRRRAALRVVATRSLPRRLLTVTGLAEHLGLCADLTEAFSARDTYP</sequence>
<dbReference type="AlphaFoldDB" id="A0A6F8Y9N0"/>
<dbReference type="CDD" id="cd07043">
    <property type="entry name" value="STAS_anti-anti-sigma_factors"/>
    <property type="match status" value="1"/>
</dbReference>
<dbReference type="PANTHER" id="PTHR33495:SF13">
    <property type="entry name" value="ANTI-SIGMA-F FACTOR ANTAGONIST RSFB"/>
    <property type="match status" value="1"/>
</dbReference>
<accession>A0A6F8Y9N0</accession>
<reference evidence="4 5" key="1">
    <citation type="submission" date="2020-03" db="EMBL/GenBank/DDBJ databases">
        <title>Whole genome shotgun sequence of Phytohabitans suffuscus NBRC 105367.</title>
        <authorList>
            <person name="Komaki H."/>
            <person name="Tamura T."/>
        </authorList>
    </citation>
    <scope>NUCLEOTIDE SEQUENCE [LARGE SCALE GENOMIC DNA]</scope>
    <source>
        <strain evidence="4 5">NBRC 105367</strain>
    </source>
</reference>
<dbReference type="Gene3D" id="3.30.750.24">
    <property type="entry name" value="STAS domain"/>
    <property type="match status" value="1"/>
</dbReference>
<proteinExistence type="inferred from homology"/>
<organism evidence="4 5">
    <name type="scientific">Phytohabitans suffuscus</name>
    <dbReference type="NCBI Taxonomy" id="624315"/>
    <lineage>
        <taxon>Bacteria</taxon>
        <taxon>Bacillati</taxon>
        <taxon>Actinomycetota</taxon>
        <taxon>Actinomycetes</taxon>
        <taxon>Micromonosporales</taxon>
        <taxon>Micromonosporaceae</taxon>
    </lineage>
</organism>
<dbReference type="SUPFAM" id="SSF52091">
    <property type="entry name" value="SpoIIaa-like"/>
    <property type="match status" value="1"/>
</dbReference>
<evidence type="ECO:0000256" key="2">
    <source>
        <dbReference type="RuleBase" id="RU003749"/>
    </source>
</evidence>
<dbReference type="KEGG" id="psuu:Psuf_000010"/>
<dbReference type="Proteomes" id="UP000503011">
    <property type="component" value="Chromosome"/>
</dbReference>
<protein>
    <recommendedName>
        <fullName evidence="2">Anti-sigma factor antagonist</fullName>
    </recommendedName>
</protein>
<name>A0A6F8Y9N0_9ACTN</name>
<dbReference type="PANTHER" id="PTHR33495">
    <property type="entry name" value="ANTI-SIGMA FACTOR ANTAGONIST TM_1081-RELATED-RELATED"/>
    <property type="match status" value="1"/>
</dbReference>
<dbReference type="GO" id="GO:0043856">
    <property type="term" value="F:anti-sigma factor antagonist activity"/>
    <property type="evidence" value="ECO:0007669"/>
    <property type="project" value="InterPro"/>
</dbReference>